<evidence type="ECO:0000313" key="1">
    <source>
        <dbReference type="EMBL" id="MCJ8014375.1"/>
    </source>
</evidence>
<dbReference type="Proteomes" id="UP001139347">
    <property type="component" value="Unassembled WGS sequence"/>
</dbReference>
<gene>
    <name evidence="1" type="ORF">MUG84_22000</name>
</gene>
<keyword evidence="2" id="KW-1185">Reference proteome</keyword>
<comment type="caution">
    <text evidence="1">The sequence shown here is derived from an EMBL/GenBank/DDBJ whole genome shotgun (WGS) entry which is preliminary data.</text>
</comment>
<evidence type="ECO:0000313" key="2">
    <source>
        <dbReference type="Proteomes" id="UP001139347"/>
    </source>
</evidence>
<protein>
    <submittedName>
        <fullName evidence="1">Uncharacterized protein</fullName>
    </submittedName>
</protein>
<dbReference type="AlphaFoldDB" id="A0A9X1WV91"/>
<dbReference type="EMBL" id="JALIRP010000011">
    <property type="protein sequence ID" value="MCJ8014375.1"/>
    <property type="molecule type" value="Genomic_DNA"/>
</dbReference>
<organism evidence="1 2">
    <name type="scientific">Paenibacillus mangrovi</name>
    <dbReference type="NCBI Taxonomy" id="2931978"/>
    <lineage>
        <taxon>Bacteria</taxon>
        <taxon>Bacillati</taxon>
        <taxon>Bacillota</taxon>
        <taxon>Bacilli</taxon>
        <taxon>Bacillales</taxon>
        <taxon>Paenibacillaceae</taxon>
        <taxon>Paenibacillus</taxon>
    </lineage>
</organism>
<reference evidence="1" key="1">
    <citation type="submission" date="2022-04" db="EMBL/GenBank/DDBJ databases">
        <title>Paenibacillus mangrovi sp. nov., a novel endophytic bacterium isolated from bark of Kandelia candel.</title>
        <authorList>
            <person name="Tuo L."/>
        </authorList>
    </citation>
    <scope>NUCLEOTIDE SEQUENCE</scope>
    <source>
        <strain evidence="1">KQZ6P-2</strain>
    </source>
</reference>
<proteinExistence type="predicted"/>
<name>A0A9X1WV91_9BACL</name>
<sequence length="54" mass="5998">MMRVAVKQAIMDIVSALKDRLYDVQPPAGVVEPYGVIAPRGLFYYHAKGGFNDE</sequence>
<dbReference type="RefSeq" id="WP_244728973.1">
    <property type="nucleotide sequence ID" value="NZ_JALIRP010000011.1"/>
</dbReference>
<accession>A0A9X1WV91</accession>